<feature type="domain" description="GTD-binding" evidence="6">
    <location>
        <begin position="1"/>
        <end position="83"/>
    </location>
</feature>
<accession>S8DV65</accession>
<evidence type="ECO:0000256" key="2">
    <source>
        <dbReference type="ARBA" id="ARBA00022692"/>
    </source>
</evidence>
<evidence type="ECO:0000256" key="5">
    <source>
        <dbReference type="SAM" id="Coils"/>
    </source>
</evidence>
<comment type="caution">
    <text evidence="7">The sequence shown here is derived from an EMBL/GenBank/DDBJ whole genome shotgun (WGS) entry which is preliminary data.</text>
</comment>
<keyword evidence="8" id="KW-1185">Reference proteome</keyword>
<evidence type="ECO:0000313" key="7">
    <source>
        <dbReference type="EMBL" id="EPS67058.1"/>
    </source>
</evidence>
<dbReference type="Proteomes" id="UP000015453">
    <property type="component" value="Unassembled WGS sequence"/>
</dbReference>
<evidence type="ECO:0000313" key="8">
    <source>
        <dbReference type="Proteomes" id="UP000015453"/>
    </source>
</evidence>
<gene>
    <name evidence="7" type="ORF">M569_07718</name>
</gene>
<dbReference type="OrthoDB" id="1933744at2759"/>
<organism evidence="7 8">
    <name type="scientific">Genlisea aurea</name>
    <dbReference type="NCBI Taxonomy" id="192259"/>
    <lineage>
        <taxon>Eukaryota</taxon>
        <taxon>Viridiplantae</taxon>
        <taxon>Streptophyta</taxon>
        <taxon>Embryophyta</taxon>
        <taxon>Tracheophyta</taxon>
        <taxon>Spermatophyta</taxon>
        <taxon>Magnoliopsida</taxon>
        <taxon>eudicotyledons</taxon>
        <taxon>Gunneridae</taxon>
        <taxon>Pentapetalae</taxon>
        <taxon>asterids</taxon>
        <taxon>lamiids</taxon>
        <taxon>Lamiales</taxon>
        <taxon>Lentibulariaceae</taxon>
        <taxon>Genlisea</taxon>
    </lineage>
</organism>
<dbReference type="PANTHER" id="PTHR31422">
    <property type="entry name" value="BNAANNG28530D PROTEIN"/>
    <property type="match status" value="1"/>
</dbReference>
<evidence type="ECO:0000256" key="1">
    <source>
        <dbReference type="ARBA" id="ARBA00004370"/>
    </source>
</evidence>
<dbReference type="GO" id="GO:0080115">
    <property type="term" value="F:myosin XI tail binding"/>
    <property type="evidence" value="ECO:0007669"/>
    <property type="project" value="UniProtKB-ARBA"/>
</dbReference>
<comment type="subcellular location">
    <subcellularLocation>
        <location evidence="1">Membrane</location>
    </subcellularLocation>
</comment>
<sequence length="90" mass="10479">AALLYAELEKERSAAASAAEEALAMISRLQEEKAHIDMEARQYQRIIEEKYAYDAEEISLLRDILVRREKEKHVLEKEVEAYRQLISAQD</sequence>
<keyword evidence="5" id="KW-0175">Coiled coil</keyword>
<dbReference type="GO" id="GO:0016020">
    <property type="term" value="C:membrane"/>
    <property type="evidence" value="ECO:0007669"/>
    <property type="project" value="UniProtKB-SubCell"/>
</dbReference>
<keyword evidence="2" id="KW-0812">Transmembrane</keyword>
<proteinExistence type="predicted"/>
<keyword evidence="4" id="KW-0472">Membrane</keyword>
<dbReference type="AlphaFoldDB" id="S8DV65"/>
<evidence type="ECO:0000256" key="4">
    <source>
        <dbReference type="ARBA" id="ARBA00023136"/>
    </source>
</evidence>
<dbReference type="Pfam" id="PF04576">
    <property type="entry name" value="Zein-binding"/>
    <property type="match status" value="1"/>
</dbReference>
<dbReference type="EMBL" id="AUSU01003322">
    <property type="protein sequence ID" value="EPS67058.1"/>
    <property type="molecule type" value="Genomic_DNA"/>
</dbReference>
<protein>
    <recommendedName>
        <fullName evidence="6">GTD-binding domain-containing protein</fullName>
    </recommendedName>
</protein>
<dbReference type="PANTHER" id="PTHR31422:SF3">
    <property type="entry name" value="GTD-BINDING DOMAIN-CONTAINING PROTEIN"/>
    <property type="match status" value="1"/>
</dbReference>
<name>S8DV65_9LAMI</name>
<feature type="non-terminal residue" evidence="7">
    <location>
        <position position="90"/>
    </location>
</feature>
<evidence type="ECO:0000259" key="6">
    <source>
        <dbReference type="PROSITE" id="PS51775"/>
    </source>
</evidence>
<dbReference type="PROSITE" id="PS51775">
    <property type="entry name" value="GTD_BINDING"/>
    <property type="match status" value="1"/>
</dbReference>
<feature type="coiled-coil region" evidence="5">
    <location>
        <begin position="5"/>
        <end position="85"/>
    </location>
</feature>
<feature type="non-terminal residue" evidence="7">
    <location>
        <position position="1"/>
    </location>
</feature>
<dbReference type="InterPro" id="IPR007656">
    <property type="entry name" value="GTD-bd"/>
</dbReference>
<evidence type="ECO:0000256" key="3">
    <source>
        <dbReference type="ARBA" id="ARBA00022989"/>
    </source>
</evidence>
<reference evidence="7 8" key="1">
    <citation type="journal article" date="2013" name="BMC Genomics">
        <title>The miniature genome of a carnivorous plant Genlisea aurea contains a low number of genes and short non-coding sequences.</title>
        <authorList>
            <person name="Leushkin E.V."/>
            <person name="Sutormin R.A."/>
            <person name="Nabieva E.R."/>
            <person name="Penin A.A."/>
            <person name="Kondrashov A.S."/>
            <person name="Logacheva M.D."/>
        </authorList>
    </citation>
    <scope>NUCLEOTIDE SEQUENCE [LARGE SCALE GENOMIC DNA]</scope>
</reference>
<keyword evidence="3" id="KW-1133">Transmembrane helix</keyword>